<proteinExistence type="predicted"/>
<protein>
    <submittedName>
        <fullName evidence="1">Uncharacterized protein</fullName>
    </submittedName>
</protein>
<dbReference type="OrthoDB" id="5402291at2"/>
<organism evidence="1 2">
    <name type="scientific">Geothermobacter ehrlichii</name>
    <dbReference type="NCBI Taxonomy" id="213224"/>
    <lineage>
        <taxon>Bacteria</taxon>
        <taxon>Pseudomonadati</taxon>
        <taxon>Thermodesulfobacteriota</taxon>
        <taxon>Desulfuromonadia</taxon>
        <taxon>Desulfuromonadales</taxon>
        <taxon>Geothermobacteraceae</taxon>
        <taxon>Geothermobacter</taxon>
    </lineage>
</organism>
<dbReference type="AlphaFoldDB" id="A0A5D3WFQ5"/>
<dbReference type="Proteomes" id="UP000324159">
    <property type="component" value="Unassembled WGS sequence"/>
</dbReference>
<reference evidence="1 2" key="1">
    <citation type="submission" date="2019-07" db="EMBL/GenBank/DDBJ databases">
        <title>Genomic Encyclopedia of Type Strains, Phase IV (KMG-IV): sequencing the most valuable type-strain genomes for metagenomic binning, comparative biology and taxonomic classification.</title>
        <authorList>
            <person name="Goeker M."/>
        </authorList>
    </citation>
    <scope>NUCLEOTIDE SEQUENCE [LARGE SCALE GENOMIC DNA]</scope>
    <source>
        <strain evidence="1 2">SS015</strain>
    </source>
</reference>
<name>A0A5D3WFQ5_9BACT</name>
<dbReference type="RefSeq" id="WP_148896577.1">
    <property type="nucleotide sequence ID" value="NZ_VNIB01000012.1"/>
</dbReference>
<comment type="caution">
    <text evidence="1">The sequence shown here is derived from an EMBL/GenBank/DDBJ whole genome shotgun (WGS) entry which is preliminary data.</text>
</comment>
<dbReference type="EMBL" id="VNIB01000012">
    <property type="protein sequence ID" value="TYO96730.1"/>
    <property type="molecule type" value="Genomic_DNA"/>
</dbReference>
<evidence type="ECO:0000313" key="1">
    <source>
        <dbReference type="EMBL" id="TYO96730.1"/>
    </source>
</evidence>
<keyword evidence="2" id="KW-1185">Reference proteome</keyword>
<sequence>MSRPDADFQDGFLVYGGKMPGSIGICHLRVIAGKKRTVFLASELTHNPGPSVTNAIEGVWWAILTEFPHQAKQHPLLIEHYNDRAIYGIPEGGDRYAEARVRPGGSVEWYHRSPKTIMKMAGIPAASLEIPVDTLTLNPHALEQEARRHAQLDTPRPRLV</sequence>
<evidence type="ECO:0000313" key="2">
    <source>
        <dbReference type="Proteomes" id="UP000324159"/>
    </source>
</evidence>
<gene>
    <name evidence="1" type="ORF">EDC39_11218</name>
</gene>
<accession>A0A5D3WFQ5</accession>